<gene>
    <name evidence="1" type="ORF">NDK47_23910</name>
</gene>
<dbReference type="InterPro" id="IPR036390">
    <property type="entry name" value="WH_DNA-bd_sf"/>
</dbReference>
<sequence>MAMRISDITNTFDSKESILIDSFESYLSQRSSKRYPVIIREMDCWQGRADVVAAYFNDGWTLPVGAENIMSRLGPAQLLAVLYPKRKQKYPDIVSLSGLSESTVRRVLKELLEIGLIQKYESESYTLHPSVVLPNVTFHAYEGKLHNWKRALYQAINYLGFAQYSSIVMPERYVKAALDNIEHFKINGIGIISVTNQKYKVYLKPRKNRPRKRAFHLVGIGKTIATMNQSDICSPSEKTNSGEPSI</sequence>
<dbReference type="Proteomes" id="UP001056500">
    <property type="component" value="Chromosome"/>
</dbReference>
<evidence type="ECO:0000313" key="1">
    <source>
        <dbReference type="EMBL" id="USG65132.1"/>
    </source>
</evidence>
<evidence type="ECO:0000313" key="2">
    <source>
        <dbReference type="Proteomes" id="UP001056500"/>
    </source>
</evidence>
<dbReference type="SUPFAM" id="SSF46785">
    <property type="entry name" value="Winged helix' DNA-binding domain"/>
    <property type="match status" value="1"/>
</dbReference>
<keyword evidence="2" id="KW-1185">Reference proteome</keyword>
<dbReference type="EMBL" id="CP098755">
    <property type="protein sequence ID" value="USG65132.1"/>
    <property type="molecule type" value="Genomic_DNA"/>
</dbReference>
<proteinExistence type="predicted"/>
<accession>A0ABY4WGH7</accession>
<protein>
    <submittedName>
        <fullName evidence="1">Uncharacterized protein</fullName>
    </submittedName>
</protein>
<organism evidence="1 2">
    <name type="scientific">Brevibacillus ruminantium</name>
    <dbReference type="NCBI Taxonomy" id="2950604"/>
    <lineage>
        <taxon>Bacteria</taxon>
        <taxon>Bacillati</taxon>
        <taxon>Bacillota</taxon>
        <taxon>Bacilli</taxon>
        <taxon>Bacillales</taxon>
        <taxon>Paenibacillaceae</taxon>
        <taxon>Brevibacillus</taxon>
    </lineage>
</organism>
<reference evidence="1" key="1">
    <citation type="submission" date="2022-06" db="EMBL/GenBank/DDBJ databases">
        <title>Genome sequencing of Brevibacillus sp. BB3-R1.</title>
        <authorList>
            <person name="Heo J."/>
            <person name="Lee D."/>
            <person name="Won M."/>
            <person name="Han B.-H."/>
            <person name="Hong S.-B."/>
            <person name="Kwon S.-W."/>
        </authorList>
    </citation>
    <scope>NUCLEOTIDE SEQUENCE</scope>
    <source>
        <strain evidence="1">BB3-R1</strain>
    </source>
</reference>
<name>A0ABY4WGH7_9BACL</name>
<dbReference type="RefSeq" id="WP_251872238.1">
    <property type="nucleotide sequence ID" value="NZ_CP098755.1"/>
</dbReference>